<dbReference type="AlphaFoldDB" id="A0A4Z0PFW4"/>
<reference evidence="9 10" key="1">
    <citation type="submission" date="2019-04" db="EMBL/GenBank/DDBJ databases">
        <authorList>
            <person name="Feng G."/>
            <person name="Zhang J."/>
            <person name="Zhu H."/>
        </authorList>
    </citation>
    <scope>NUCLEOTIDE SEQUENCE [LARGE SCALE GENOMIC DNA]</scope>
    <source>
        <strain evidence="9 10">JCM 17223</strain>
    </source>
</reference>
<dbReference type="Pfam" id="PF00326">
    <property type="entry name" value="Peptidase_S9"/>
    <property type="match status" value="1"/>
</dbReference>
<dbReference type="PRINTS" id="PR00862">
    <property type="entry name" value="PROLIGOPTASE"/>
</dbReference>
<feature type="signal peptide" evidence="6">
    <location>
        <begin position="1"/>
        <end position="20"/>
    </location>
</feature>
<dbReference type="GO" id="GO:0005829">
    <property type="term" value="C:cytosol"/>
    <property type="evidence" value="ECO:0007669"/>
    <property type="project" value="TreeGrafter"/>
</dbReference>
<keyword evidence="5" id="KW-0720">Serine protease</keyword>
<feature type="domain" description="Peptidase S9 prolyl oligopeptidase catalytic" evidence="7">
    <location>
        <begin position="508"/>
        <end position="709"/>
    </location>
</feature>
<dbReference type="PANTHER" id="PTHR42881:SF2">
    <property type="entry name" value="PROLYL ENDOPEPTIDASE"/>
    <property type="match status" value="1"/>
</dbReference>
<dbReference type="InterPro" id="IPR002470">
    <property type="entry name" value="Peptidase_S9A"/>
</dbReference>
<evidence type="ECO:0000256" key="6">
    <source>
        <dbReference type="SAM" id="SignalP"/>
    </source>
</evidence>
<evidence type="ECO:0000256" key="1">
    <source>
        <dbReference type="ARBA" id="ARBA00001070"/>
    </source>
</evidence>
<dbReference type="EC" id="3.4.21.26" evidence="2"/>
<dbReference type="EMBL" id="SRLD01000044">
    <property type="protein sequence ID" value="TGE13999.1"/>
    <property type="molecule type" value="Genomic_DNA"/>
</dbReference>
<dbReference type="PANTHER" id="PTHR42881">
    <property type="entry name" value="PROLYL ENDOPEPTIDASE"/>
    <property type="match status" value="1"/>
</dbReference>
<keyword evidence="6" id="KW-0732">Signal</keyword>
<gene>
    <name evidence="9" type="ORF">E5J99_17920</name>
</gene>
<dbReference type="InterPro" id="IPR001375">
    <property type="entry name" value="Peptidase_S9_cat"/>
</dbReference>
<sequence length="725" mass="79411">MKHVYLVFGAAILLAASVHAQQSQLVAPSLSATDTYFGVQVKDPYRNLEDLRDPAVQTWMKAQAAYARQTLDVIPGRQELLAQMQELETRKVVTITSLIITDNNRYFYLKKRPQDQQPKLYCRDGYNSPEVLLLDPESIEKGKAYTIGGVSPSYDGSKVGLVLSENGAGVGVMRVLNVQTKRLYPDKLALAWEAGKWLPDNSRFLYTPLSGADSPKPATGLNTRALLHQVGTLQSQDRAVFSAALCPQLAIRPTDYARAKMDRDTELLYGLLHNADGYLRAYWAPSAALLAPAINWKPLFTLAHKITGFVTDEQYIYFVTSQYTPRAQLMRMSATSPDIAAAELLVPGSPEEAIVDSQLKTTKDGLYFVRTHNGVEARLYFVAKGSKTVQQIKLPQPAGSLQLETKSARCSDLWVRLAGRTTDWRRYRYSAGGRQFMAEPLSTQVQYPEFADLVVEELLAPSSDGVLVPLSLVYTKNTPRNGTAPVLLLGYDAYSAGLNPLFYPPHLLWTQHGGVLAVAQVRGGKLVDGRYPGSQQTTMPTAWKDLIACAEYLTKNQYTSPGRVAISGGSAGGILIGRALTERPDLFAAAITEGGFLNATRWESWLGESIHGLESGAVHTEAAGRALLELDAYHHLVPGTKYPATLVTAHLNDPRELAWQSAKFAARLQSSTISGKPVLFFTDYEAGYGNVHSGPKRLDAIADLLAFGLWQTGVPAFQPQSTAAK</sequence>
<evidence type="ECO:0000313" key="10">
    <source>
        <dbReference type="Proteomes" id="UP000297739"/>
    </source>
</evidence>
<dbReference type="GO" id="GO:0004252">
    <property type="term" value="F:serine-type endopeptidase activity"/>
    <property type="evidence" value="ECO:0007669"/>
    <property type="project" value="UniProtKB-EC"/>
</dbReference>
<dbReference type="GO" id="GO:0006508">
    <property type="term" value="P:proteolysis"/>
    <property type="evidence" value="ECO:0007669"/>
    <property type="project" value="UniProtKB-KW"/>
</dbReference>
<feature type="domain" description="Peptidase S9A N-terminal" evidence="8">
    <location>
        <begin position="31"/>
        <end position="397"/>
    </location>
</feature>
<evidence type="ECO:0000256" key="5">
    <source>
        <dbReference type="ARBA" id="ARBA00022825"/>
    </source>
</evidence>
<keyword evidence="3" id="KW-0645">Protease</keyword>
<evidence type="ECO:0000259" key="8">
    <source>
        <dbReference type="Pfam" id="PF02897"/>
    </source>
</evidence>
<evidence type="ECO:0000259" key="7">
    <source>
        <dbReference type="Pfam" id="PF00326"/>
    </source>
</evidence>
<dbReference type="RefSeq" id="WP_135499193.1">
    <property type="nucleotide sequence ID" value="NZ_SRLD01000044.1"/>
</dbReference>
<dbReference type="InterPro" id="IPR023302">
    <property type="entry name" value="Pept_S9A_N"/>
</dbReference>
<dbReference type="InterPro" id="IPR029058">
    <property type="entry name" value="AB_hydrolase_fold"/>
</dbReference>
<dbReference type="Proteomes" id="UP000297739">
    <property type="component" value="Unassembled WGS sequence"/>
</dbReference>
<protein>
    <recommendedName>
        <fullName evidence="2">prolyl oligopeptidase</fullName>
        <ecNumber evidence="2">3.4.21.26</ecNumber>
    </recommendedName>
</protein>
<evidence type="ECO:0000256" key="4">
    <source>
        <dbReference type="ARBA" id="ARBA00022801"/>
    </source>
</evidence>
<proteinExistence type="predicted"/>
<comment type="catalytic activity">
    <reaction evidence="1">
        <text>Hydrolysis of Pro-|-Xaa &gt;&gt; Ala-|-Xaa in oligopeptides.</text>
        <dbReference type="EC" id="3.4.21.26"/>
    </reaction>
</comment>
<evidence type="ECO:0000256" key="2">
    <source>
        <dbReference type="ARBA" id="ARBA00011897"/>
    </source>
</evidence>
<evidence type="ECO:0000313" key="9">
    <source>
        <dbReference type="EMBL" id="TGE13999.1"/>
    </source>
</evidence>
<evidence type="ECO:0000256" key="3">
    <source>
        <dbReference type="ARBA" id="ARBA00022670"/>
    </source>
</evidence>
<organism evidence="9 10">
    <name type="scientific">Hymenobacter elongatus</name>
    <dbReference type="NCBI Taxonomy" id="877208"/>
    <lineage>
        <taxon>Bacteria</taxon>
        <taxon>Pseudomonadati</taxon>
        <taxon>Bacteroidota</taxon>
        <taxon>Cytophagia</taxon>
        <taxon>Cytophagales</taxon>
        <taxon>Hymenobacteraceae</taxon>
        <taxon>Hymenobacter</taxon>
    </lineage>
</organism>
<dbReference type="Gene3D" id="3.40.50.1820">
    <property type="entry name" value="alpha/beta hydrolase"/>
    <property type="match status" value="1"/>
</dbReference>
<accession>A0A4Z0PFW4</accession>
<keyword evidence="4" id="KW-0378">Hydrolase</keyword>
<dbReference type="SUPFAM" id="SSF50993">
    <property type="entry name" value="Peptidase/esterase 'gauge' domain"/>
    <property type="match status" value="1"/>
</dbReference>
<name>A0A4Z0PFW4_9BACT</name>
<dbReference type="GO" id="GO:0070012">
    <property type="term" value="F:oligopeptidase activity"/>
    <property type="evidence" value="ECO:0007669"/>
    <property type="project" value="TreeGrafter"/>
</dbReference>
<dbReference type="InterPro" id="IPR051167">
    <property type="entry name" value="Prolyl_oligopep/macrocyclase"/>
</dbReference>
<dbReference type="SUPFAM" id="SSF53474">
    <property type="entry name" value="alpha/beta-Hydrolases"/>
    <property type="match status" value="1"/>
</dbReference>
<keyword evidence="10" id="KW-1185">Reference proteome</keyword>
<comment type="caution">
    <text evidence="9">The sequence shown here is derived from an EMBL/GenBank/DDBJ whole genome shotgun (WGS) entry which is preliminary data.</text>
</comment>
<dbReference type="OrthoDB" id="9801421at2"/>
<feature type="chain" id="PRO_5021467660" description="prolyl oligopeptidase" evidence="6">
    <location>
        <begin position="21"/>
        <end position="725"/>
    </location>
</feature>
<dbReference type="Gene3D" id="2.130.10.120">
    <property type="entry name" value="Prolyl oligopeptidase, N-terminal domain"/>
    <property type="match status" value="1"/>
</dbReference>
<dbReference type="Pfam" id="PF02897">
    <property type="entry name" value="Peptidase_S9_N"/>
    <property type="match status" value="1"/>
</dbReference>